<proteinExistence type="predicted"/>
<dbReference type="CDD" id="cd04496">
    <property type="entry name" value="SSB_OBF"/>
    <property type="match status" value="1"/>
</dbReference>
<evidence type="ECO:0000313" key="3">
    <source>
        <dbReference type="EMBL" id="TKK84096.1"/>
    </source>
</evidence>
<reference evidence="3 4" key="1">
    <citation type="submission" date="2019-04" db="EMBL/GenBank/DDBJ databases">
        <title>Herbidospora sp. NEAU-GS14.nov., a novel actinomycete isolated from soil.</title>
        <authorList>
            <person name="Han L."/>
        </authorList>
    </citation>
    <scope>NUCLEOTIDE SEQUENCE [LARGE SCALE GENOMIC DNA]</scope>
    <source>
        <strain evidence="3 4">NEAU-GS14</strain>
    </source>
</reference>
<dbReference type="AlphaFoldDB" id="A0A4U3M996"/>
<evidence type="ECO:0000256" key="2">
    <source>
        <dbReference type="PROSITE-ProRule" id="PRU00252"/>
    </source>
</evidence>
<comment type="caution">
    <text evidence="3">The sequence shown here is derived from an EMBL/GenBank/DDBJ whole genome shotgun (WGS) entry which is preliminary data.</text>
</comment>
<evidence type="ECO:0000256" key="1">
    <source>
        <dbReference type="ARBA" id="ARBA00023125"/>
    </source>
</evidence>
<gene>
    <name evidence="3" type="ORF">FDA94_30745</name>
</gene>
<accession>A0A4U3M996</accession>
<dbReference type="Gene3D" id="2.40.50.140">
    <property type="entry name" value="Nucleic acid-binding proteins"/>
    <property type="match status" value="1"/>
</dbReference>
<protein>
    <submittedName>
        <fullName evidence="3">Single-stranded DNA-binding protein</fullName>
    </submittedName>
</protein>
<dbReference type="SUPFAM" id="SSF50249">
    <property type="entry name" value="Nucleic acid-binding proteins"/>
    <property type="match status" value="1"/>
</dbReference>
<dbReference type="GO" id="GO:0003697">
    <property type="term" value="F:single-stranded DNA binding"/>
    <property type="evidence" value="ECO:0007669"/>
    <property type="project" value="InterPro"/>
</dbReference>
<evidence type="ECO:0000313" key="4">
    <source>
        <dbReference type="Proteomes" id="UP000308705"/>
    </source>
</evidence>
<organism evidence="3 4">
    <name type="scientific">Herbidospora galbida</name>
    <dbReference type="NCBI Taxonomy" id="2575442"/>
    <lineage>
        <taxon>Bacteria</taxon>
        <taxon>Bacillati</taxon>
        <taxon>Actinomycetota</taxon>
        <taxon>Actinomycetes</taxon>
        <taxon>Streptosporangiales</taxon>
        <taxon>Streptosporangiaceae</taxon>
        <taxon>Herbidospora</taxon>
    </lineage>
</organism>
<name>A0A4U3M996_9ACTN</name>
<dbReference type="InterPro" id="IPR012340">
    <property type="entry name" value="NA-bd_OB-fold"/>
</dbReference>
<dbReference type="OrthoDB" id="5186768at2"/>
<dbReference type="Pfam" id="PF00436">
    <property type="entry name" value="SSB"/>
    <property type="match status" value="1"/>
</dbReference>
<sequence>MSVDQMVSAPAHHNEVVLVGRLSKGPEARLLPSGTELIQWRLAVRRPTPDNEKGRADAIECVTYDPIVRESLTGLTVDDVVEVQGALRRRWWRGGSAFEVEARSVRLAHRAGTGDTEARPEEPSE</sequence>
<keyword evidence="1 2" id="KW-0238">DNA-binding</keyword>
<dbReference type="RefSeq" id="WP_137250564.1">
    <property type="nucleotide sequence ID" value="NZ_SZQA01000037.1"/>
</dbReference>
<keyword evidence="4" id="KW-1185">Reference proteome</keyword>
<dbReference type="InterPro" id="IPR000424">
    <property type="entry name" value="Primosome_PriB/ssb"/>
</dbReference>
<dbReference type="Proteomes" id="UP000308705">
    <property type="component" value="Unassembled WGS sequence"/>
</dbReference>
<dbReference type="PROSITE" id="PS50935">
    <property type="entry name" value="SSB"/>
    <property type="match status" value="1"/>
</dbReference>
<dbReference type="EMBL" id="SZQA01000037">
    <property type="protein sequence ID" value="TKK84096.1"/>
    <property type="molecule type" value="Genomic_DNA"/>
</dbReference>